<accession>K3XCA0</accession>
<organism evidence="2 3">
    <name type="scientific">Globisporangium ultimum (strain ATCC 200006 / CBS 805.95 / DAOM BR144)</name>
    <name type="common">Pythium ultimum</name>
    <dbReference type="NCBI Taxonomy" id="431595"/>
    <lineage>
        <taxon>Eukaryota</taxon>
        <taxon>Sar</taxon>
        <taxon>Stramenopiles</taxon>
        <taxon>Oomycota</taxon>
        <taxon>Peronosporomycetes</taxon>
        <taxon>Pythiales</taxon>
        <taxon>Pythiaceae</taxon>
        <taxon>Globisporangium</taxon>
    </lineage>
</organism>
<reference evidence="3" key="1">
    <citation type="journal article" date="2010" name="Genome Biol.">
        <title>Genome sequence of the necrotrophic plant pathogen Pythium ultimum reveals original pathogenicity mechanisms and effector repertoire.</title>
        <authorList>
            <person name="Levesque C.A."/>
            <person name="Brouwer H."/>
            <person name="Cano L."/>
            <person name="Hamilton J.P."/>
            <person name="Holt C."/>
            <person name="Huitema E."/>
            <person name="Raffaele S."/>
            <person name="Robideau G.P."/>
            <person name="Thines M."/>
            <person name="Win J."/>
            <person name="Zerillo M.M."/>
            <person name="Beakes G.W."/>
            <person name="Boore J.L."/>
            <person name="Busam D."/>
            <person name="Dumas B."/>
            <person name="Ferriera S."/>
            <person name="Fuerstenberg S.I."/>
            <person name="Gachon C.M."/>
            <person name="Gaulin E."/>
            <person name="Govers F."/>
            <person name="Grenville-Briggs L."/>
            <person name="Horner N."/>
            <person name="Hostetler J."/>
            <person name="Jiang R.H."/>
            <person name="Johnson J."/>
            <person name="Krajaejun T."/>
            <person name="Lin H."/>
            <person name="Meijer H.J."/>
            <person name="Moore B."/>
            <person name="Morris P."/>
            <person name="Phuntmart V."/>
            <person name="Puiu D."/>
            <person name="Shetty J."/>
            <person name="Stajich J.E."/>
            <person name="Tripathy S."/>
            <person name="Wawra S."/>
            <person name="van West P."/>
            <person name="Whitty B.R."/>
            <person name="Coutinho P.M."/>
            <person name="Henrissat B."/>
            <person name="Martin F."/>
            <person name="Thomas P.D."/>
            <person name="Tyler B.M."/>
            <person name="De Vries R.P."/>
            <person name="Kamoun S."/>
            <person name="Yandell M."/>
            <person name="Tisserat N."/>
            <person name="Buell C.R."/>
        </authorList>
    </citation>
    <scope>NUCLEOTIDE SEQUENCE</scope>
    <source>
        <strain evidence="3">DAOM:BR144</strain>
    </source>
</reference>
<name>K3XCA0_GLOUD</name>
<sequence>MIQQPTRPMQQQLPPSVDEGAMRQCAPPTCFAPPSSSPCGSYASSAACSLLELVEVISIASSEEDKGRIAPLELVATTVGAGPSGDGDNDVVKHEFRLPEYVGDSKWVDLCSSDDNDGDADGCGDIGSDSERDADVRSENAFEYGHADQDASSTTIRFRKRRKLQCLSPLASPPDDEEQDDSSSEDSDESESESETDDSSGCSPRAYARRAQNSTWSACTSPTTSLTRDQIDVIVLRDLRTIEAKEPWKFVYRCLDVPFEVTRAEDPFDVLFLRWDGFWRDFGRAVWERSFWAPLRSGTLEYHRRKSRQYRAMRAFRSLVTDLCERLGTDFLRKLSRKAHKGWWYRSAPLKLRELFACDEHRYQMYMKLVRERFPRGTRFVRMLDPAWCLGAFPGCMHAYKAWQDVAKSDDECDDDECGDEKTEVELQSTACSQ</sequence>
<dbReference type="Proteomes" id="UP000019132">
    <property type="component" value="Unassembled WGS sequence"/>
</dbReference>
<feature type="region of interest" description="Disordered" evidence="1">
    <location>
        <begin position="167"/>
        <end position="206"/>
    </location>
</feature>
<dbReference type="AlphaFoldDB" id="K3XCA0"/>
<dbReference type="eggNOG" id="ENOG502SPJ2">
    <property type="taxonomic scope" value="Eukaryota"/>
</dbReference>
<protein>
    <submittedName>
        <fullName evidence="2">Uncharacterized protein</fullName>
    </submittedName>
</protein>
<feature type="compositionally biased region" description="Polar residues" evidence="1">
    <location>
        <begin position="1"/>
        <end position="14"/>
    </location>
</feature>
<dbReference type="EnsemblProtists" id="PYU1_T014849">
    <property type="protein sequence ID" value="PYU1_T014849"/>
    <property type="gene ID" value="PYU1_G014818"/>
</dbReference>
<reference evidence="3" key="2">
    <citation type="submission" date="2010-04" db="EMBL/GenBank/DDBJ databases">
        <authorList>
            <person name="Buell R."/>
            <person name="Hamilton J."/>
            <person name="Hostetler J."/>
        </authorList>
    </citation>
    <scope>NUCLEOTIDE SEQUENCE [LARGE SCALE GENOMIC DNA]</scope>
    <source>
        <strain evidence="3">DAOM:BR144</strain>
    </source>
</reference>
<dbReference type="InParanoid" id="K3XCA0"/>
<keyword evidence="3" id="KW-1185">Reference proteome</keyword>
<proteinExistence type="predicted"/>
<reference evidence="2" key="3">
    <citation type="submission" date="2015-02" db="UniProtKB">
        <authorList>
            <consortium name="EnsemblProtists"/>
        </authorList>
    </citation>
    <scope>IDENTIFICATION</scope>
    <source>
        <strain evidence="2">DAOM BR144</strain>
    </source>
</reference>
<evidence type="ECO:0000313" key="2">
    <source>
        <dbReference type="EnsemblProtists" id="PYU1_T014849"/>
    </source>
</evidence>
<feature type="compositionally biased region" description="Acidic residues" evidence="1">
    <location>
        <begin position="174"/>
        <end position="198"/>
    </location>
</feature>
<evidence type="ECO:0000313" key="3">
    <source>
        <dbReference type="Proteomes" id="UP000019132"/>
    </source>
</evidence>
<dbReference type="HOGENOM" id="CLU_632375_0_0_1"/>
<dbReference type="EMBL" id="GL376583">
    <property type="status" value="NOT_ANNOTATED_CDS"/>
    <property type="molecule type" value="Genomic_DNA"/>
</dbReference>
<evidence type="ECO:0000256" key="1">
    <source>
        <dbReference type="SAM" id="MobiDB-lite"/>
    </source>
</evidence>
<dbReference type="STRING" id="431595.K3XCA0"/>
<dbReference type="VEuPathDB" id="FungiDB:PYU1_G014818"/>
<feature type="region of interest" description="Disordered" evidence="1">
    <location>
        <begin position="1"/>
        <end position="22"/>
    </location>
</feature>